<proteinExistence type="predicted"/>
<name>A0ABZ2Y209_9FIRM</name>
<dbReference type="EMBL" id="CP121687">
    <property type="protein sequence ID" value="WZL68925.1"/>
    <property type="molecule type" value="Genomic_DNA"/>
</dbReference>
<feature type="signal peptide" evidence="1">
    <location>
        <begin position="1"/>
        <end position="26"/>
    </location>
</feature>
<dbReference type="Proteomes" id="UP001486565">
    <property type="component" value="Chromosome"/>
</dbReference>
<evidence type="ECO:0000256" key="1">
    <source>
        <dbReference type="SAM" id="SignalP"/>
    </source>
</evidence>
<accession>A0ABZ2Y209</accession>
<protein>
    <submittedName>
        <fullName evidence="2">Uncharacterized protein</fullName>
    </submittedName>
</protein>
<keyword evidence="1" id="KW-0732">Signal</keyword>
<feature type="chain" id="PRO_5046567687" evidence="1">
    <location>
        <begin position="27"/>
        <end position="350"/>
    </location>
</feature>
<evidence type="ECO:0000313" key="3">
    <source>
        <dbReference type="Proteomes" id="UP001486565"/>
    </source>
</evidence>
<organism evidence="2 3">
    <name type="scientific">Defluviitalea saccharophila</name>
    <dbReference type="NCBI Taxonomy" id="879970"/>
    <lineage>
        <taxon>Bacteria</taxon>
        <taxon>Bacillati</taxon>
        <taxon>Bacillota</taxon>
        <taxon>Clostridia</taxon>
        <taxon>Lachnospirales</taxon>
        <taxon>Defluviitaleaceae</taxon>
        <taxon>Defluviitalea</taxon>
    </lineage>
</organism>
<evidence type="ECO:0000313" key="2">
    <source>
        <dbReference type="EMBL" id="WZL68925.1"/>
    </source>
</evidence>
<gene>
    <name evidence="2" type="ORF">QBE51_08845</name>
</gene>
<keyword evidence="3" id="KW-1185">Reference proteome</keyword>
<reference evidence="2 3" key="1">
    <citation type="submission" date="2023-03" db="EMBL/GenBank/DDBJ databases">
        <title>Novel Species.</title>
        <authorList>
            <person name="Ma S."/>
        </authorList>
    </citation>
    <scope>NUCLEOTIDE SEQUENCE [LARGE SCALE GENOMIC DNA]</scope>
    <source>
        <strain evidence="2 3">LIND6LT2</strain>
    </source>
</reference>
<dbReference type="RefSeq" id="WP_341875933.1">
    <property type="nucleotide sequence ID" value="NZ_CP121687.1"/>
</dbReference>
<sequence>MYKKIAAIFLACIVLITCITAAPVHAARVSMSAPMGATVSVEGTQFIVKWKNPADVVQLAQSAYKNYDGFVSFIVDWRVNNGPWHYDYEVPGEQDFLVYYSSMPYNFFGNLCDASGSISVPQTTIDKVLVGVPYKSPITEWLKKNNVEFRVRYLYNYTDRNSWEPVNVYSAFSNTVMLGTLTPTNTIEPSPTFDEFGIPHAPSNISAPQNLVSEYMTLNLRIKVPEDVKTLQNMNLYPVFTAVDWKMNNGEWHIGTNALTGSISIENILLSDHLYLDQNGYATIYLSRDSLKIPFGKSLATWLKDNTYTFRVRFVLAYFDENGVKYVYSPYSNTVTLGRGTVPPKPAPKK</sequence>